<dbReference type="InterPro" id="IPR007487">
    <property type="entry name" value="ABC_transpt-TYRBP-like"/>
</dbReference>
<reference evidence="1 2" key="1">
    <citation type="submission" date="2015-09" db="EMBL/GenBank/DDBJ databases">
        <title>A metagenomics-based metabolic model of nitrate-dependent anaerobic oxidation of methane by Methanoperedens-like archaea.</title>
        <authorList>
            <person name="Arshad A."/>
            <person name="Speth D.R."/>
            <person name="De Graaf R.M."/>
            <person name="Op Den Camp H.J."/>
            <person name="Jetten M.S."/>
            <person name="Welte C.U."/>
        </authorList>
    </citation>
    <scope>NUCLEOTIDE SEQUENCE [LARGE SCALE GENOMIC DNA]</scope>
</reference>
<evidence type="ECO:0000313" key="2">
    <source>
        <dbReference type="Proteomes" id="UP000050360"/>
    </source>
</evidence>
<dbReference type="EMBL" id="LKCM01000026">
    <property type="protein sequence ID" value="KPQ45095.1"/>
    <property type="molecule type" value="Genomic_DNA"/>
</dbReference>
<protein>
    <recommendedName>
        <fullName evidence="3">ABC transporter substrate binding protein</fullName>
    </recommendedName>
</protein>
<accession>A0A0P7ZJ67</accession>
<dbReference type="PANTHER" id="PTHR35271:SF1">
    <property type="entry name" value="ABC TRANSPORTER, SUBSTRATE-BINDING LIPOPROTEIN"/>
    <property type="match status" value="1"/>
</dbReference>
<dbReference type="Pfam" id="PF04392">
    <property type="entry name" value="ABC_sub_bind"/>
    <property type="match status" value="1"/>
</dbReference>
<dbReference type="AlphaFoldDB" id="A0A0P7ZJ67"/>
<comment type="caution">
    <text evidence="1">The sequence shown here is derived from an EMBL/GenBank/DDBJ whole genome shotgun (WGS) entry which is preliminary data.</text>
</comment>
<dbReference type="Proteomes" id="UP000050360">
    <property type="component" value="Unassembled WGS sequence"/>
</dbReference>
<evidence type="ECO:0008006" key="3">
    <source>
        <dbReference type="Google" id="ProtNLM"/>
    </source>
</evidence>
<gene>
    <name evidence="1" type="ORF">MPEBLZ_00317</name>
</gene>
<evidence type="ECO:0000313" key="1">
    <source>
        <dbReference type="EMBL" id="KPQ45095.1"/>
    </source>
</evidence>
<organism evidence="1 2">
    <name type="scientific">Candidatus Methanoperedens nitratireducens</name>
    <dbReference type="NCBI Taxonomy" id="1392998"/>
    <lineage>
        <taxon>Archaea</taxon>
        <taxon>Methanobacteriati</taxon>
        <taxon>Methanobacteriota</taxon>
        <taxon>Stenosarchaea group</taxon>
        <taxon>Methanomicrobia</taxon>
        <taxon>Methanosarcinales</taxon>
        <taxon>ANME-2 cluster</taxon>
        <taxon>Candidatus Methanoperedentaceae</taxon>
        <taxon>Candidatus Methanoperedens</taxon>
    </lineage>
</organism>
<dbReference type="Gene3D" id="3.40.50.2300">
    <property type="match status" value="2"/>
</dbReference>
<sequence>MKTKVTLLLVGIILITIISGCMTTGSTITESMATESPTKDIKVGEASTKTFEGKKILYIDSYNAGYEWSDGETRGIENILNNTGVELKILRMDTRRNDSEDFGKQAGMRAKSVLEDFRPDVVITSDDPAFKYVIMPYYRDAALPVVFSGINWDVSIYGGPYENTAGMIEVSLTPQLISYLKEYSKGDRIGFIAGNTATDRKNAEYYTKLYNINFTRKYHVTTFEEWKRDFLKLQEEVDIVILENNAGITDWDNNEAQAFVLENTKIPAGATMDWMPPYSLIGMTKIAEEQGEWSATTALRILGGTRPSDIPIVTNKKVRLYLNLKIAEKLGVIINPEILKNAEIIQ</sequence>
<proteinExistence type="predicted"/>
<dbReference type="PANTHER" id="PTHR35271">
    <property type="entry name" value="ABC TRANSPORTER, SUBSTRATE-BINDING LIPOPROTEIN-RELATED"/>
    <property type="match status" value="1"/>
</dbReference>
<name>A0A0P7ZJ67_9EURY</name>
<dbReference type="PROSITE" id="PS51257">
    <property type="entry name" value="PROKAR_LIPOPROTEIN"/>
    <property type="match status" value="1"/>
</dbReference>